<feature type="region of interest" description="Disordered" evidence="4">
    <location>
        <begin position="18"/>
        <end position="42"/>
    </location>
</feature>
<dbReference type="AlphaFoldDB" id="A0A066W7D0"/>
<dbReference type="GO" id="GO:0030015">
    <property type="term" value="C:CCR4-NOT core complex"/>
    <property type="evidence" value="ECO:0007669"/>
    <property type="project" value="InterPro"/>
</dbReference>
<comment type="similarity">
    <text evidence="1">Belongs to the CNOT2/3/5 family.</text>
</comment>
<comment type="caution">
    <text evidence="6">The sequence shown here is derived from an EMBL/GenBank/DDBJ whole genome shotgun (WGS) entry which is preliminary data.</text>
</comment>
<sequence length="288" mass="31555">MLAAAQAQAQAQAAQVQHLSSQQQQQQQQHIPTNSNPTGEVAQTPAQQVLLSPADRFGLVGLLSIIKMPDPDLSMLALGADLSKLGLNMNSSEPLSASFLTPWSELATAAGAGDGAAGGAATMAAGGVGAPLVEPDFHLPSCYNVQPPPPAQTKIGNFSDETLFFVFYSAPRDVLQELAAQELYNRNWRYHKDLHLWLTKEQNTEPTQKTPQYERGNYVFFDPGPWEKITKNFTLYYESLEEKPAAQAHIAQQAAAAAAHHAQQQVQARRAAHQQQQQQRQQQQQQRP</sequence>
<keyword evidence="2" id="KW-0805">Transcription regulation</keyword>
<dbReference type="GeneID" id="25262420"/>
<dbReference type="GO" id="GO:0000289">
    <property type="term" value="P:nuclear-transcribed mRNA poly(A) tail shortening"/>
    <property type="evidence" value="ECO:0007669"/>
    <property type="project" value="UniProtKB-ARBA"/>
</dbReference>
<dbReference type="EMBL" id="JMSN01000032">
    <property type="protein sequence ID" value="KDN46994.1"/>
    <property type="molecule type" value="Genomic_DNA"/>
</dbReference>
<dbReference type="InterPro" id="IPR040168">
    <property type="entry name" value="Not2/3/5"/>
</dbReference>
<evidence type="ECO:0000259" key="5">
    <source>
        <dbReference type="Pfam" id="PF04153"/>
    </source>
</evidence>
<keyword evidence="7" id="KW-1185">Reference proteome</keyword>
<feature type="region of interest" description="Disordered" evidence="4">
    <location>
        <begin position="251"/>
        <end position="288"/>
    </location>
</feature>
<organism evidence="6 7">
    <name type="scientific">Tilletiaria anomala (strain ATCC 24038 / CBS 436.72 / UBC 951)</name>
    <dbReference type="NCBI Taxonomy" id="1037660"/>
    <lineage>
        <taxon>Eukaryota</taxon>
        <taxon>Fungi</taxon>
        <taxon>Dikarya</taxon>
        <taxon>Basidiomycota</taxon>
        <taxon>Ustilaginomycotina</taxon>
        <taxon>Exobasidiomycetes</taxon>
        <taxon>Georgefischeriales</taxon>
        <taxon>Tilletiariaceae</taxon>
        <taxon>Tilletiaria</taxon>
    </lineage>
</organism>
<reference evidence="6 7" key="1">
    <citation type="submission" date="2014-05" db="EMBL/GenBank/DDBJ databases">
        <title>Draft genome sequence of a rare smut relative, Tilletiaria anomala UBC 951.</title>
        <authorList>
            <consortium name="DOE Joint Genome Institute"/>
            <person name="Toome M."/>
            <person name="Kuo A."/>
            <person name="Henrissat B."/>
            <person name="Lipzen A."/>
            <person name="Tritt A."/>
            <person name="Yoshinaga Y."/>
            <person name="Zane M."/>
            <person name="Barry K."/>
            <person name="Grigoriev I.V."/>
            <person name="Spatafora J.W."/>
            <person name="Aimea M.C."/>
        </authorList>
    </citation>
    <scope>NUCLEOTIDE SEQUENCE [LARGE SCALE GENOMIC DNA]</scope>
    <source>
        <strain evidence="6 7">UBC 951</strain>
    </source>
</reference>
<dbReference type="Pfam" id="PF04153">
    <property type="entry name" value="NOT2_3_5_C"/>
    <property type="match status" value="1"/>
</dbReference>
<dbReference type="InParanoid" id="A0A066W7D0"/>
<protein>
    <recommendedName>
        <fullName evidence="5">NOT2/NOT3/NOT5 C-terminal domain-containing protein</fullName>
    </recommendedName>
</protein>
<dbReference type="RefSeq" id="XP_013243730.1">
    <property type="nucleotide sequence ID" value="XM_013388276.1"/>
</dbReference>
<feature type="compositionally biased region" description="Low complexity" evidence="4">
    <location>
        <begin position="18"/>
        <end position="30"/>
    </location>
</feature>
<dbReference type="OMA" id="RIPECYK"/>
<dbReference type="FunCoup" id="A0A066W7D0">
    <property type="interactions" value="42"/>
</dbReference>
<dbReference type="Proteomes" id="UP000027361">
    <property type="component" value="Unassembled WGS sequence"/>
</dbReference>
<evidence type="ECO:0000256" key="4">
    <source>
        <dbReference type="SAM" id="MobiDB-lite"/>
    </source>
</evidence>
<dbReference type="InterPro" id="IPR007282">
    <property type="entry name" value="NOT2/3/5_C"/>
</dbReference>
<dbReference type="PANTHER" id="PTHR23326">
    <property type="entry name" value="CCR4 NOT-RELATED"/>
    <property type="match status" value="1"/>
</dbReference>
<name>A0A066W7D0_TILAU</name>
<feature type="domain" description="NOT2/NOT3/NOT5 C-terminal" evidence="5">
    <location>
        <begin position="131"/>
        <end position="240"/>
    </location>
</feature>
<dbReference type="InterPro" id="IPR038635">
    <property type="entry name" value="CCR4-NOT_su2/3/5_C_sf"/>
</dbReference>
<dbReference type="STRING" id="1037660.A0A066W7D0"/>
<evidence type="ECO:0000256" key="3">
    <source>
        <dbReference type="ARBA" id="ARBA00023163"/>
    </source>
</evidence>
<proteinExistence type="inferred from homology"/>
<evidence type="ECO:0000256" key="1">
    <source>
        <dbReference type="ARBA" id="ARBA00007682"/>
    </source>
</evidence>
<accession>A0A066W7D0</accession>
<dbReference type="HOGENOM" id="CLU_033275_3_0_1"/>
<evidence type="ECO:0000313" key="6">
    <source>
        <dbReference type="EMBL" id="KDN46994.1"/>
    </source>
</evidence>
<keyword evidence="3" id="KW-0804">Transcription</keyword>
<evidence type="ECO:0000313" key="7">
    <source>
        <dbReference type="Proteomes" id="UP000027361"/>
    </source>
</evidence>
<gene>
    <name evidence="6" type="ORF">K437DRAFT_223345</name>
</gene>
<dbReference type="GO" id="GO:0006355">
    <property type="term" value="P:regulation of DNA-templated transcription"/>
    <property type="evidence" value="ECO:0007669"/>
    <property type="project" value="InterPro"/>
</dbReference>
<dbReference type="Gene3D" id="2.30.30.1020">
    <property type="entry name" value="CCR4-NOT complex subunit 2/3/5, C-terminal domain"/>
    <property type="match status" value="1"/>
</dbReference>
<evidence type="ECO:0000256" key="2">
    <source>
        <dbReference type="ARBA" id="ARBA00023015"/>
    </source>
</evidence>
<dbReference type="OrthoDB" id="25391at2759"/>